<feature type="domain" description="Glycosyltransferase subfamily 4-like N-terminal" evidence="2">
    <location>
        <begin position="17"/>
        <end position="191"/>
    </location>
</feature>
<reference evidence="3 4" key="1">
    <citation type="submission" date="2015-09" db="EMBL/GenBank/DDBJ databases">
        <authorList>
            <person name="Jackson K.R."/>
            <person name="Lunt B.L."/>
            <person name="Fisher J.N.B."/>
            <person name="Gardner A.V."/>
            <person name="Bailey M.E."/>
            <person name="Deus L.M."/>
            <person name="Earl A.S."/>
            <person name="Gibby P.D."/>
            <person name="Hartmann K.A."/>
            <person name="Liu J.E."/>
            <person name="Manci A.M."/>
            <person name="Nielsen D.A."/>
            <person name="Solomon M.B."/>
            <person name="Breakwell D.P."/>
            <person name="Burnett S.H."/>
            <person name="Grose J.H."/>
        </authorList>
    </citation>
    <scope>NUCLEOTIDE SEQUENCE [LARGE SCALE GENOMIC DNA]</scope>
    <source>
        <strain evidence="3 4">16</strain>
    </source>
</reference>
<gene>
    <name evidence="3" type="ORF">ABB55_25610</name>
</gene>
<evidence type="ECO:0000313" key="4">
    <source>
        <dbReference type="Proteomes" id="UP000048984"/>
    </source>
</evidence>
<dbReference type="Pfam" id="PF13439">
    <property type="entry name" value="Glyco_transf_4"/>
    <property type="match status" value="1"/>
</dbReference>
<dbReference type="Gene3D" id="3.40.50.2000">
    <property type="entry name" value="Glycogen Phosphorylase B"/>
    <property type="match status" value="2"/>
</dbReference>
<sequence length="398" mass="41836">MADGKSLRIVHCLRAPVGGVFRHVEDLVRHQAAAGHAVGLVCAAGSATGHEAQRLDDLAGDLALGVHRVPMGRSIGPRDLVAAARLWRRLSPLRPDILHGHGAKGGTFARLVGQALRAGGIPVARLYSPHGGSLHFAPASLEGRVYFAVERALERLTESLVFVSRFEEAAYRAKVGAPRCRSSLIYNGVSAAEFEPVAADPDAADFVCVGEMRDLKGTDLVIEAVARLRAAGRPVTAALIGPGTERARYEALARERGLQGVVTFGESQPIRRALARGRTVLVPSRAESLPYVVLETIAAARPLIATAVGGIPEIFAAEAGRLIAPGAVEPLADAMAAALDDPTGHQDRAVRLAAAIRPTFSSAAMAGSMEALYRSLVAQRTATVPDPTSSLPVTSRNR</sequence>
<evidence type="ECO:0000259" key="1">
    <source>
        <dbReference type="Pfam" id="PF00534"/>
    </source>
</evidence>
<dbReference type="AlphaFoldDB" id="A0A0P6WKC1"/>
<reference evidence="3 4" key="2">
    <citation type="submission" date="2015-10" db="EMBL/GenBank/DDBJ databases">
        <title>Draft Genome Sequence of Prosthecomicrobium hirschii ATCC 27832.</title>
        <authorList>
            <person name="Daniel J."/>
            <person name="Givan S.A."/>
            <person name="Brun Y.V."/>
            <person name="Brown P.J."/>
        </authorList>
    </citation>
    <scope>NUCLEOTIDE SEQUENCE [LARGE SCALE GENOMIC DNA]</scope>
    <source>
        <strain evidence="3 4">16</strain>
    </source>
</reference>
<comment type="caution">
    <text evidence="3">The sequence shown here is derived from an EMBL/GenBank/DDBJ whole genome shotgun (WGS) entry which is preliminary data.</text>
</comment>
<evidence type="ECO:0008006" key="5">
    <source>
        <dbReference type="Google" id="ProtNLM"/>
    </source>
</evidence>
<dbReference type="SUPFAM" id="SSF53756">
    <property type="entry name" value="UDP-Glycosyltransferase/glycogen phosphorylase"/>
    <property type="match status" value="1"/>
</dbReference>
<protein>
    <recommendedName>
        <fullName evidence="5">Glycosyl transferase</fullName>
    </recommendedName>
</protein>
<dbReference type="GO" id="GO:0016757">
    <property type="term" value="F:glycosyltransferase activity"/>
    <property type="evidence" value="ECO:0007669"/>
    <property type="project" value="UniProtKB-ARBA"/>
</dbReference>
<dbReference type="Pfam" id="PF00534">
    <property type="entry name" value="Glycos_transf_1"/>
    <property type="match status" value="1"/>
</dbReference>
<feature type="domain" description="Glycosyl transferase family 1" evidence="1">
    <location>
        <begin position="194"/>
        <end position="347"/>
    </location>
</feature>
<keyword evidence="4" id="KW-1185">Reference proteome</keyword>
<evidence type="ECO:0000313" key="3">
    <source>
        <dbReference type="EMBL" id="KPL55192.1"/>
    </source>
</evidence>
<dbReference type="EMBL" id="LJYW01000001">
    <property type="protein sequence ID" value="KPL55192.1"/>
    <property type="molecule type" value="Genomic_DNA"/>
</dbReference>
<dbReference type="PANTHER" id="PTHR12526:SF636">
    <property type="entry name" value="BLL3647 PROTEIN"/>
    <property type="match status" value="1"/>
</dbReference>
<accession>A0A0P6WKC1</accession>
<proteinExistence type="predicted"/>
<dbReference type="InterPro" id="IPR001296">
    <property type="entry name" value="Glyco_trans_1"/>
</dbReference>
<organism evidence="3 4">
    <name type="scientific">Prosthecodimorpha hirschii</name>
    <dbReference type="NCBI Taxonomy" id="665126"/>
    <lineage>
        <taxon>Bacteria</taxon>
        <taxon>Pseudomonadati</taxon>
        <taxon>Pseudomonadota</taxon>
        <taxon>Alphaproteobacteria</taxon>
        <taxon>Hyphomicrobiales</taxon>
        <taxon>Ancalomicrobiaceae</taxon>
        <taxon>Prosthecodimorpha</taxon>
    </lineage>
</organism>
<name>A0A0P6WKC1_9HYPH</name>
<dbReference type="PANTHER" id="PTHR12526">
    <property type="entry name" value="GLYCOSYLTRANSFERASE"/>
    <property type="match status" value="1"/>
</dbReference>
<dbReference type="InterPro" id="IPR028098">
    <property type="entry name" value="Glyco_trans_4-like_N"/>
</dbReference>
<evidence type="ECO:0000259" key="2">
    <source>
        <dbReference type="Pfam" id="PF13439"/>
    </source>
</evidence>
<dbReference type="Proteomes" id="UP000048984">
    <property type="component" value="Unassembled WGS sequence"/>
</dbReference>
<dbReference type="STRING" id="665126.ABB55_25610"/>